<keyword evidence="4" id="KW-1185">Reference proteome</keyword>
<evidence type="ECO:0000313" key="4">
    <source>
        <dbReference type="Proteomes" id="UP001305702"/>
    </source>
</evidence>
<dbReference type="InterPro" id="IPR036291">
    <property type="entry name" value="NAD(P)-bd_dom_sf"/>
</dbReference>
<protein>
    <submittedName>
        <fullName evidence="3">SDR family oxidoreductase</fullName>
    </submittedName>
</protein>
<dbReference type="AlphaFoldDB" id="A0AA96LHR8"/>
<reference evidence="3 4" key="1">
    <citation type="submission" date="2022-02" db="EMBL/GenBank/DDBJ databases">
        <title>Paenibacillus sp. MBLB1776 Whole Genome Shotgun Sequencing.</title>
        <authorList>
            <person name="Hwang C.Y."/>
            <person name="Cho E.-S."/>
            <person name="Seo M.-J."/>
        </authorList>
    </citation>
    <scope>NUCLEOTIDE SEQUENCE [LARGE SCALE GENOMIC DNA]</scope>
    <source>
        <strain evidence="3 4">MBLB1776</strain>
    </source>
</reference>
<dbReference type="Proteomes" id="UP001305702">
    <property type="component" value="Chromosome"/>
</dbReference>
<dbReference type="PANTHER" id="PTHR42760">
    <property type="entry name" value="SHORT-CHAIN DEHYDROGENASES/REDUCTASES FAMILY MEMBER"/>
    <property type="match status" value="1"/>
</dbReference>
<comment type="similarity">
    <text evidence="1">Belongs to the short-chain dehydrogenases/reductases (SDR) family.</text>
</comment>
<dbReference type="GO" id="GO:0030497">
    <property type="term" value="P:fatty acid elongation"/>
    <property type="evidence" value="ECO:0007669"/>
    <property type="project" value="TreeGrafter"/>
</dbReference>
<evidence type="ECO:0000313" key="3">
    <source>
        <dbReference type="EMBL" id="WNQ13218.1"/>
    </source>
</evidence>
<dbReference type="PANTHER" id="PTHR42760:SF40">
    <property type="entry name" value="3-OXOACYL-[ACYL-CARRIER-PROTEIN] REDUCTASE, CHLOROPLASTIC"/>
    <property type="match status" value="1"/>
</dbReference>
<evidence type="ECO:0000256" key="1">
    <source>
        <dbReference type="ARBA" id="ARBA00006484"/>
    </source>
</evidence>
<dbReference type="EMBL" id="CP130318">
    <property type="protein sequence ID" value="WNQ13218.1"/>
    <property type="molecule type" value="Genomic_DNA"/>
</dbReference>
<dbReference type="PRINTS" id="PR00081">
    <property type="entry name" value="GDHRDH"/>
</dbReference>
<dbReference type="Gene3D" id="3.40.50.720">
    <property type="entry name" value="NAD(P)-binding Rossmann-like Domain"/>
    <property type="match status" value="1"/>
</dbReference>
<dbReference type="GO" id="GO:0016616">
    <property type="term" value="F:oxidoreductase activity, acting on the CH-OH group of donors, NAD or NADP as acceptor"/>
    <property type="evidence" value="ECO:0007669"/>
    <property type="project" value="TreeGrafter"/>
</dbReference>
<proteinExistence type="inferred from homology"/>
<dbReference type="InterPro" id="IPR002347">
    <property type="entry name" value="SDR_fam"/>
</dbReference>
<dbReference type="FunFam" id="3.40.50.720:FF:000084">
    <property type="entry name" value="Short-chain dehydrogenase reductase"/>
    <property type="match status" value="1"/>
</dbReference>
<sequence>MEPFFSLDDKVVILTGGSGFLGTPLTEAMAACGATVVVADRAEFRGQTADPERIQFRECDVSDTESIRRTFRAVKEQYGHIDVLINAATYGAGYGKQGTVDAMSDEDWFKGMDGAVGTAFRCIREVIPYLEENGGGSIVNFASMYGMVSPDPRIYGDSGANNPVNYGAGKAAVIQLTKYCAGHLSAKKIRVNCISPGPFPNTAVQQDPAFLRQLSEKTMLGRTGRPEELIGPVLLLASSASSFMTGANLVVDGGWTAW</sequence>
<keyword evidence="2" id="KW-0560">Oxidoreductase</keyword>
<dbReference type="KEGG" id="paun:MJA45_09400"/>
<organism evidence="3 4">
    <name type="scientific">Paenibacillus aurantius</name>
    <dbReference type="NCBI Taxonomy" id="2918900"/>
    <lineage>
        <taxon>Bacteria</taxon>
        <taxon>Bacillati</taxon>
        <taxon>Bacillota</taxon>
        <taxon>Bacilli</taxon>
        <taxon>Bacillales</taxon>
        <taxon>Paenibacillaceae</taxon>
        <taxon>Paenibacillus</taxon>
    </lineage>
</organism>
<accession>A0AA96LHR8</accession>
<dbReference type="PRINTS" id="PR00080">
    <property type="entry name" value="SDRFAMILY"/>
</dbReference>
<dbReference type="SUPFAM" id="SSF51735">
    <property type="entry name" value="NAD(P)-binding Rossmann-fold domains"/>
    <property type="match status" value="1"/>
</dbReference>
<dbReference type="RefSeq" id="WP_315606998.1">
    <property type="nucleotide sequence ID" value="NZ_CP130318.1"/>
</dbReference>
<dbReference type="Pfam" id="PF13561">
    <property type="entry name" value="adh_short_C2"/>
    <property type="match status" value="1"/>
</dbReference>
<evidence type="ECO:0000256" key="2">
    <source>
        <dbReference type="ARBA" id="ARBA00023002"/>
    </source>
</evidence>
<gene>
    <name evidence="3" type="ORF">MJA45_09400</name>
</gene>
<name>A0AA96LHR8_9BACL</name>
<dbReference type="GO" id="GO:0008206">
    <property type="term" value="P:bile acid metabolic process"/>
    <property type="evidence" value="ECO:0007669"/>
    <property type="project" value="UniProtKB-ARBA"/>
</dbReference>